<evidence type="ECO:0000259" key="6">
    <source>
        <dbReference type="Pfam" id="PF00082"/>
    </source>
</evidence>
<protein>
    <submittedName>
        <fullName evidence="7">CFI-box-CTERM domain-containing protein</fullName>
    </submittedName>
</protein>
<accession>A0ABV3U7L2</accession>
<dbReference type="Pfam" id="PF00082">
    <property type="entry name" value="Peptidase_S8"/>
    <property type="match status" value="1"/>
</dbReference>
<evidence type="ECO:0000313" key="7">
    <source>
        <dbReference type="EMBL" id="MEX1669431.1"/>
    </source>
</evidence>
<dbReference type="InterPro" id="IPR049886">
    <property type="entry name" value="CFI_box_CTERM_dom"/>
</dbReference>
<reference evidence="7 8" key="1">
    <citation type="journal article" date="2011" name="Int. J. Syst. Evol. Microbiol.">
        <title>Zhongshania antarctica gen. nov., sp. nov. and Zhongshania guokunii sp. nov., gammaproteobacteria respectively isolated from coastal attached (fast) ice and surface seawater of the Antarctic.</title>
        <authorList>
            <person name="Li H.J."/>
            <person name="Zhang X.Y."/>
            <person name="Chen C.X."/>
            <person name="Zhang Y.J."/>
            <person name="Gao Z.M."/>
            <person name="Yu Y."/>
            <person name="Chen X.L."/>
            <person name="Chen B."/>
            <person name="Zhang Y.Z."/>
        </authorList>
    </citation>
    <scope>NUCLEOTIDE SEQUENCE [LARGE SCALE GENOMIC DNA]</scope>
    <source>
        <strain evidence="7 8">ZS6-22T</strain>
    </source>
</reference>
<dbReference type="EMBL" id="JBFRYA010000008">
    <property type="protein sequence ID" value="MEX1669431.1"/>
    <property type="molecule type" value="Genomic_DNA"/>
</dbReference>
<evidence type="ECO:0000256" key="2">
    <source>
        <dbReference type="ARBA" id="ARBA00022801"/>
    </source>
</evidence>
<feature type="signal peptide" evidence="5">
    <location>
        <begin position="1"/>
        <end position="24"/>
    </location>
</feature>
<keyword evidence="4" id="KW-0472">Membrane</keyword>
<dbReference type="InterPro" id="IPR036852">
    <property type="entry name" value="Peptidase_S8/S53_dom_sf"/>
</dbReference>
<evidence type="ECO:0000256" key="1">
    <source>
        <dbReference type="ARBA" id="ARBA00022670"/>
    </source>
</evidence>
<keyword evidence="8" id="KW-1185">Reference proteome</keyword>
<proteinExistence type="predicted"/>
<keyword evidence="2" id="KW-0378">Hydrolase</keyword>
<dbReference type="Proteomes" id="UP001557485">
    <property type="component" value="Unassembled WGS sequence"/>
</dbReference>
<feature type="chain" id="PRO_5045886590" evidence="5">
    <location>
        <begin position="25"/>
        <end position="782"/>
    </location>
</feature>
<dbReference type="RefSeq" id="WP_368381701.1">
    <property type="nucleotide sequence ID" value="NZ_JBFRYA010000008.1"/>
</dbReference>
<dbReference type="InterPro" id="IPR023828">
    <property type="entry name" value="Peptidase_S8_Ser-AS"/>
</dbReference>
<comment type="caution">
    <text evidence="7">The sequence shown here is derived from an EMBL/GenBank/DDBJ whole genome shotgun (WGS) entry which is preliminary data.</text>
</comment>
<dbReference type="InterPro" id="IPR000209">
    <property type="entry name" value="Peptidase_S8/S53_dom"/>
</dbReference>
<name>A0ABV3U7L2_9GAMM</name>
<keyword evidence="1" id="KW-0645">Protease</keyword>
<feature type="domain" description="Peptidase S8/S53" evidence="6">
    <location>
        <begin position="578"/>
        <end position="625"/>
    </location>
</feature>
<gene>
    <name evidence="7" type="ORF">AB4876_10945</name>
</gene>
<evidence type="ECO:0000256" key="5">
    <source>
        <dbReference type="SAM" id="SignalP"/>
    </source>
</evidence>
<feature type="transmembrane region" description="Helical" evidence="4">
    <location>
        <begin position="745"/>
        <end position="766"/>
    </location>
</feature>
<evidence type="ECO:0000256" key="4">
    <source>
        <dbReference type="SAM" id="Phobius"/>
    </source>
</evidence>
<keyword evidence="4" id="KW-1133">Transmembrane helix</keyword>
<dbReference type="NCBIfam" id="NF041770">
    <property type="entry name" value="CFI_box_CTERM"/>
    <property type="match status" value="1"/>
</dbReference>
<organism evidence="7 8">
    <name type="scientific">Zhongshania guokunii</name>
    <dbReference type="NCBI Taxonomy" id="641783"/>
    <lineage>
        <taxon>Bacteria</taxon>
        <taxon>Pseudomonadati</taxon>
        <taxon>Pseudomonadota</taxon>
        <taxon>Gammaproteobacteria</taxon>
        <taxon>Cellvibrionales</taxon>
        <taxon>Spongiibacteraceae</taxon>
        <taxon>Zhongshania</taxon>
    </lineage>
</organism>
<evidence type="ECO:0000313" key="8">
    <source>
        <dbReference type="Proteomes" id="UP001557485"/>
    </source>
</evidence>
<keyword evidence="3" id="KW-0720">Serine protease</keyword>
<sequence length="782" mass="82761">MSVKISWAVFVMSGLMCASQNSFAELNLKQKFAQESASTAKIDSHLRSLIRSETPDFASTSRAKALPELRLQRNINSAADQGVVVVLQLSDANELPIFLSEQGIDLLYLSDNGRHATVRVYDATALVRLAEQTTVNSLSLAEPSVLRAGSVSSRADRAMRSTALSSNLAVNGSGQTIGIISDSFAQTPSVRGINTTPAKNVAGNLQSAINQVSGDLPSVVGLLRDDVPDGTDEGAAMAELAYDVAPGANILFHAAGQSRAEMATAIDNLCAANKATIVVDDILFISESSYQDDAPAAAATRCVAAGIPYLTAAGNDGDQAYRYVYKDSNESLDEPGITLWPSGNDLHNWSASGNDRFLSITLTPNSTVYVVLNWNQPYASINPANGAQIDLDLYATTEASVLALNPIHPSFYERSANQQGTTGQASGDAYEFVTLATGAASQTFYIAVEHFDGSQNDIPQQAGVPVEFRILLTGGQPSAVEYNFNGIAIWGHSAAANVASVAAVPWWESPEFRPEGYDTLGIDPEPFTSRGGIRKIQFDQNGNYQLVNRNVPSFAAIDGNNNTFLGAPSSNVAPEDGEPDSFPNFFGTSAAAPNAAAVFALLKQAYPSATPAQIISALKATAIDVNGRRAATGYDDVSASGLINAETAATSLSIAVGNPAPSPSVPAAQSGGGGGGACFIATAAYGSYLAPDVKILRDFRDNVLMPYQWGQRFVASYYHYSPPIADYIAGSSTLRFVSRVGLSPLVYGLKYPLWSVLALFAALLGLRKYQGHKRARHHLQVI</sequence>
<evidence type="ECO:0000256" key="3">
    <source>
        <dbReference type="ARBA" id="ARBA00022825"/>
    </source>
</evidence>
<dbReference type="SUPFAM" id="SSF52743">
    <property type="entry name" value="Subtilisin-like"/>
    <property type="match status" value="1"/>
</dbReference>
<keyword evidence="4" id="KW-0812">Transmembrane</keyword>
<dbReference type="Gene3D" id="3.40.50.200">
    <property type="entry name" value="Peptidase S8/S53 domain"/>
    <property type="match status" value="2"/>
</dbReference>
<dbReference type="PROSITE" id="PS00138">
    <property type="entry name" value="SUBTILASE_SER"/>
    <property type="match status" value="1"/>
</dbReference>
<keyword evidence="5" id="KW-0732">Signal</keyword>
<dbReference type="Gene3D" id="2.60.120.380">
    <property type="match status" value="1"/>
</dbReference>